<dbReference type="InterPro" id="IPR000782">
    <property type="entry name" value="FAS1_domain"/>
</dbReference>
<keyword evidence="1" id="KW-0732">Signal</keyword>
<dbReference type="Pfam" id="PF02469">
    <property type="entry name" value="Fasciclin"/>
    <property type="match status" value="1"/>
</dbReference>
<dbReference type="InterPro" id="IPR036378">
    <property type="entry name" value="FAS1_dom_sf"/>
</dbReference>
<dbReference type="PANTHER" id="PTHR10900">
    <property type="entry name" value="PERIOSTIN-RELATED"/>
    <property type="match status" value="1"/>
</dbReference>
<dbReference type="PROSITE" id="PS50213">
    <property type="entry name" value="FAS1"/>
    <property type="match status" value="1"/>
</dbReference>
<dbReference type="InterPro" id="IPR050904">
    <property type="entry name" value="Adhesion/Biosynth-related"/>
</dbReference>
<feature type="chain" id="PRO_5030533042" description="FAS1 domain-containing protein" evidence="1">
    <location>
        <begin position="21"/>
        <end position="193"/>
    </location>
</feature>
<dbReference type="AlphaFoldDB" id="A0A7S0GFT9"/>
<feature type="signal peptide" evidence="1">
    <location>
        <begin position="1"/>
        <end position="20"/>
    </location>
</feature>
<proteinExistence type="predicted"/>
<feature type="domain" description="FAS1" evidence="2">
    <location>
        <begin position="34"/>
        <end position="162"/>
    </location>
</feature>
<protein>
    <recommendedName>
        <fullName evidence="2">FAS1 domain-containing protein</fullName>
    </recommendedName>
</protein>
<sequence length="193" mass="19992">MKFNLLSALTVSSLFGDVTGTNIRSKRALQETTVGTVVDVATGEGVFGTLLTAATAAGLVETLNNPDATLTVFAPVDTAFEGVDVDALLADTEALKTLLLNHVLLSEVLSTDLSDGQVVTMAGGSDVTVMIGDGKVMINNAEVVDVDVMASNGVIHAVDSVITFEEKEEPDSSVKAFSLAPIVFTAMISMIVV</sequence>
<gene>
    <name evidence="3" type="ORF">PINE0816_LOCUS13310</name>
</gene>
<dbReference type="PANTHER" id="PTHR10900:SF77">
    <property type="entry name" value="FI19380P1"/>
    <property type="match status" value="1"/>
</dbReference>
<reference evidence="3" key="1">
    <citation type="submission" date="2021-01" db="EMBL/GenBank/DDBJ databases">
        <authorList>
            <person name="Corre E."/>
            <person name="Pelletier E."/>
            <person name="Niang G."/>
            <person name="Scheremetjew M."/>
            <person name="Finn R."/>
            <person name="Kale V."/>
            <person name="Holt S."/>
            <person name="Cochrane G."/>
            <person name="Meng A."/>
            <person name="Brown T."/>
            <person name="Cohen L."/>
        </authorList>
    </citation>
    <scope>NUCLEOTIDE SEQUENCE</scope>
    <source>
        <strain evidence="3">CCAP1064/1</strain>
    </source>
</reference>
<evidence type="ECO:0000259" key="2">
    <source>
        <dbReference type="PROSITE" id="PS50213"/>
    </source>
</evidence>
<dbReference type="Gene3D" id="2.30.180.10">
    <property type="entry name" value="FAS1 domain"/>
    <property type="match status" value="1"/>
</dbReference>
<dbReference type="EMBL" id="HBEL01028736">
    <property type="protein sequence ID" value="CAD8417175.1"/>
    <property type="molecule type" value="Transcribed_RNA"/>
</dbReference>
<organism evidence="3">
    <name type="scientific">Proboscia inermis</name>
    <dbReference type="NCBI Taxonomy" id="420281"/>
    <lineage>
        <taxon>Eukaryota</taxon>
        <taxon>Sar</taxon>
        <taxon>Stramenopiles</taxon>
        <taxon>Ochrophyta</taxon>
        <taxon>Bacillariophyta</taxon>
        <taxon>Coscinodiscophyceae</taxon>
        <taxon>Rhizosoleniophycidae</taxon>
        <taxon>Rhizosoleniales</taxon>
        <taxon>Rhizosoleniaceae</taxon>
        <taxon>Proboscia</taxon>
    </lineage>
</organism>
<dbReference type="GO" id="GO:0005615">
    <property type="term" value="C:extracellular space"/>
    <property type="evidence" value="ECO:0007669"/>
    <property type="project" value="TreeGrafter"/>
</dbReference>
<evidence type="ECO:0000313" key="3">
    <source>
        <dbReference type="EMBL" id="CAD8417175.1"/>
    </source>
</evidence>
<evidence type="ECO:0000256" key="1">
    <source>
        <dbReference type="SAM" id="SignalP"/>
    </source>
</evidence>
<dbReference type="FunFam" id="2.30.180.10:FF:000032">
    <property type="entry name" value="Fasciclin domain-containing protein, putative"/>
    <property type="match status" value="1"/>
</dbReference>
<dbReference type="SUPFAM" id="SSF82153">
    <property type="entry name" value="FAS1 domain"/>
    <property type="match status" value="1"/>
</dbReference>
<name>A0A7S0GFT9_9STRA</name>
<dbReference type="SMART" id="SM00554">
    <property type="entry name" value="FAS1"/>
    <property type="match status" value="1"/>
</dbReference>
<accession>A0A7S0GFT9</accession>